<dbReference type="GO" id="GO:0000976">
    <property type="term" value="F:transcription cis-regulatory region binding"/>
    <property type="evidence" value="ECO:0007669"/>
    <property type="project" value="TreeGrafter"/>
</dbReference>
<reference evidence="6 7" key="1">
    <citation type="submission" date="2018-08" db="EMBL/GenBank/DDBJ databases">
        <title>Meiothermus luteus KCTC 52599 genome sequencing project.</title>
        <authorList>
            <person name="Da Costa M.S."/>
            <person name="Albuquerque L."/>
            <person name="Raposo P."/>
            <person name="Froufe H.J.C."/>
            <person name="Barroso C.S."/>
            <person name="Egas C."/>
        </authorList>
    </citation>
    <scope>NUCLEOTIDE SEQUENCE [LARGE SCALE GENOMIC DNA]</scope>
    <source>
        <strain evidence="6 7">KCTC 52599</strain>
    </source>
</reference>
<dbReference type="RefSeq" id="WP_119359942.1">
    <property type="nucleotide sequence ID" value="NZ_QWKZ01000033.1"/>
</dbReference>
<dbReference type="GO" id="GO:0003700">
    <property type="term" value="F:DNA-binding transcription factor activity"/>
    <property type="evidence" value="ECO:0007669"/>
    <property type="project" value="InterPro"/>
</dbReference>
<dbReference type="InterPro" id="IPR000847">
    <property type="entry name" value="LysR_HTH_N"/>
</dbReference>
<keyword evidence="2" id="KW-0805">Transcription regulation</keyword>
<dbReference type="PRINTS" id="PR00039">
    <property type="entry name" value="HTHLYSR"/>
</dbReference>
<dbReference type="FunFam" id="1.10.10.10:FF:000001">
    <property type="entry name" value="LysR family transcriptional regulator"/>
    <property type="match status" value="1"/>
</dbReference>
<dbReference type="AlphaFoldDB" id="A0A399ES53"/>
<evidence type="ECO:0000259" key="5">
    <source>
        <dbReference type="PROSITE" id="PS50931"/>
    </source>
</evidence>
<feature type="domain" description="HTH lysR-type" evidence="5">
    <location>
        <begin position="8"/>
        <end position="65"/>
    </location>
</feature>
<dbReference type="InterPro" id="IPR005119">
    <property type="entry name" value="LysR_subst-bd"/>
</dbReference>
<sequence>MLERRPFPNPQALRVFLCVVQEGSVGRAALSLGMTQPGVSQHLRTLEAQLGHALFHRQGRRLVLTKTGQDLLPEARRAVQALEEFMKAAQAIERLERGRVELGAATTMAVYVLPRYLTEFKRLHPEIRITLESGSSERLAQRLVQGEIELAVVEAVEHLEGFERKLFYEDELVVIVPPEHPWAKREEIEPERLAEVPLIVREPRAMTYRVLGSAFEQAGLEINPIFYTDNHEVTKRLVLEGAGVGIVSSVVVRPNVKVGNLRVLRIKGMELRRLFWLIYPTEAGNPAADALREMLAS</sequence>
<evidence type="ECO:0000313" key="6">
    <source>
        <dbReference type="EMBL" id="RIH86346.1"/>
    </source>
</evidence>
<keyword evidence="4" id="KW-0804">Transcription</keyword>
<dbReference type="Gene3D" id="1.10.10.10">
    <property type="entry name" value="Winged helix-like DNA-binding domain superfamily/Winged helix DNA-binding domain"/>
    <property type="match status" value="1"/>
</dbReference>
<name>A0A399ES53_9DEIN</name>
<gene>
    <name evidence="6" type="primary">cmpR</name>
    <name evidence="6" type="ORF">Mlute_01292</name>
</gene>
<protein>
    <submittedName>
        <fullName evidence="6">HTH-type transcriptional activator CmpR</fullName>
    </submittedName>
</protein>
<dbReference type="InterPro" id="IPR036388">
    <property type="entry name" value="WH-like_DNA-bd_sf"/>
</dbReference>
<organism evidence="6 7">
    <name type="scientific">Meiothermus luteus</name>
    <dbReference type="NCBI Taxonomy" id="2026184"/>
    <lineage>
        <taxon>Bacteria</taxon>
        <taxon>Thermotogati</taxon>
        <taxon>Deinococcota</taxon>
        <taxon>Deinococci</taxon>
        <taxon>Thermales</taxon>
        <taxon>Thermaceae</taxon>
        <taxon>Meiothermus</taxon>
    </lineage>
</organism>
<dbReference type="PANTHER" id="PTHR30126">
    <property type="entry name" value="HTH-TYPE TRANSCRIPTIONAL REGULATOR"/>
    <property type="match status" value="1"/>
</dbReference>
<dbReference type="PANTHER" id="PTHR30126:SF39">
    <property type="entry name" value="HTH-TYPE TRANSCRIPTIONAL REGULATOR CYSL"/>
    <property type="match status" value="1"/>
</dbReference>
<proteinExistence type="inferred from homology"/>
<evidence type="ECO:0000256" key="1">
    <source>
        <dbReference type="ARBA" id="ARBA00009437"/>
    </source>
</evidence>
<comment type="caution">
    <text evidence="6">The sequence shown here is derived from an EMBL/GenBank/DDBJ whole genome shotgun (WGS) entry which is preliminary data.</text>
</comment>
<evidence type="ECO:0000256" key="4">
    <source>
        <dbReference type="ARBA" id="ARBA00023163"/>
    </source>
</evidence>
<dbReference type="EMBL" id="QWKZ01000033">
    <property type="protein sequence ID" value="RIH86346.1"/>
    <property type="molecule type" value="Genomic_DNA"/>
</dbReference>
<dbReference type="InterPro" id="IPR036390">
    <property type="entry name" value="WH_DNA-bd_sf"/>
</dbReference>
<evidence type="ECO:0000256" key="2">
    <source>
        <dbReference type="ARBA" id="ARBA00023015"/>
    </source>
</evidence>
<dbReference type="SUPFAM" id="SSF53850">
    <property type="entry name" value="Periplasmic binding protein-like II"/>
    <property type="match status" value="1"/>
</dbReference>
<dbReference type="Proteomes" id="UP000265800">
    <property type="component" value="Unassembled WGS sequence"/>
</dbReference>
<dbReference type="Pfam" id="PF00126">
    <property type="entry name" value="HTH_1"/>
    <property type="match status" value="1"/>
</dbReference>
<accession>A0A399ES53</accession>
<dbReference type="OrthoDB" id="9785745at2"/>
<keyword evidence="3" id="KW-0238">DNA-binding</keyword>
<dbReference type="SUPFAM" id="SSF46785">
    <property type="entry name" value="Winged helix' DNA-binding domain"/>
    <property type="match status" value="1"/>
</dbReference>
<dbReference type="Pfam" id="PF03466">
    <property type="entry name" value="LysR_substrate"/>
    <property type="match status" value="1"/>
</dbReference>
<keyword evidence="7" id="KW-1185">Reference proteome</keyword>
<dbReference type="PROSITE" id="PS50931">
    <property type="entry name" value="HTH_LYSR"/>
    <property type="match status" value="1"/>
</dbReference>
<comment type="similarity">
    <text evidence="1">Belongs to the LysR transcriptional regulatory family.</text>
</comment>
<evidence type="ECO:0000256" key="3">
    <source>
        <dbReference type="ARBA" id="ARBA00023125"/>
    </source>
</evidence>
<evidence type="ECO:0000313" key="7">
    <source>
        <dbReference type="Proteomes" id="UP000265800"/>
    </source>
</evidence>
<dbReference type="Gene3D" id="3.40.190.10">
    <property type="entry name" value="Periplasmic binding protein-like II"/>
    <property type="match status" value="2"/>
</dbReference>